<gene>
    <name evidence="1" type="ORF">S01H4_50494</name>
</gene>
<dbReference type="Gene3D" id="3.30.420.280">
    <property type="match status" value="1"/>
</dbReference>
<proteinExistence type="predicted"/>
<sequence>HGVKKVNEYYQHWTSDSLNCIKGQRNFRYIEDKDHKGRFTDKTTHEWSHGMDSRRYPVASHITEQRVCRTMRPHRRLAIRR</sequence>
<protein>
    <submittedName>
        <fullName evidence="1">Uncharacterized protein</fullName>
    </submittedName>
</protein>
<dbReference type="EMBL" id="BART01028673">
    <property type="protein sequence ID" value="GAG92032.1"/>
    <property type="molecule type" value="Genomic_DNA"/>
</dbReference>
<dbReference type="AlphaFoldDB" id="X1CG30"/>
<accession>X1CG30</accession>
<organism evidence="1">
    <name type="scientific">marine sediment metagenome</name>
    <dbReference type="NCBI Taxonomy" id="412755"/>
    <lineage>
        <taxon>unclassified sequences</taxon>
        <taxon>metagenomes</taxon>
        <taxon>ecological metagenomes</taxon>
    </lineage>
</organism>
<evidence type="ECO:0000313" key="1">
    <source>
        <dbReference type="EMBL" id="GAG92032.1"/>
    </source>
</evidence>
<name>X1CG30_9ZZZZ</name>
<comment type="caution">
    <text evidence="1">The sequence shown here is derived from an EMBL/GenBank/DDBJ whole genome shotgun (WGS) entry which is preliminary data.</text>
</comment>
<reference evidence="1" key="1">
    <citation type="journal article" date="2014" name="Front. Microbiol.">
        <title>High frequency of phylogenetically diverse reductive dehalogenase-homologous genes in deep subseafloor sedimentary metagenomes.</title>
        <authorList>
            <person name="Kawai M."/>
            <person name="Futagami T."/>
            <person name="Toyoda A."/>
            <person name="Takaki Y."/>
            <person name="Nishi S."/>
            <person name="Hori S."/>
            <person name="Arai W."/>
            <person name="Tsubouchi T."/>
            <person name="Morono Y."/>
            <person name="Uchiyama I."/>
            <person name="Ito T."/>
            <person name="Fujiyama A."/>
            <person name="Inagaki F."/>
            <person name="Takami H."/>
        </authorList>
    </citation>
    <scope>NUCLEOTIDE SEQUENCE</scope>
    <source>
        <strain evidence="1">Expedition CK06-06</strain>
    </source>
</reference>
<feature type="non-terminal residue" evidence="1">
    <location>
        <position position="1"/>
    </location>
</feature>